<dbReference type="Proteomes" id="UP001285441">
    <property type="component" value="Unassembled WGS sequence"/>
</dbReference>
<evidence type="ECO:0000259" key="2">
    <source>
        <dbReference type="Pfam" id="PF09994"/>
    </source>
</evidence>
<reference evidence="3" key="1">
    <citation type="journal article" date="2023" name="Mol. Phylogenet. Evol.">
        <title>Genome-scale phylogeny and comparative genomics of the fungal order Sordariales.</title>
        <authorList>
            <person name="Hensen N."/>
            <person name="Bonometti L."/>
            <person name="Westerberg I."/>
            <person name="Brannstrom I.O."/>
            <person name="Guillou S."/>
            <person name="Cros-Aarteil S."/>
            <person name="Calhoun S."/>
            <person name="Haridas S."/>
            <person name="Kuo A."/>
            <person name="Mondo S."/>
            <person name="Pangilinan J."/>
            <person name="Riley R."/>
            <person name="LaButti K."/>
            <person name="Andreopoulos B."/>
            <person name="Lipzen A."/>
            <person name="Chen C."/>
            <person name="Yan M."/>
            <person name="Daum C."/>
            <person name="Ng V."/>
            <person name="Clum A."/>
            <person name="Steindorff A."/>
            <person name="Ohm R.A."/>
            <person name="Martin F."/>
            <person name="Silar P."/>
            <person name="Natvig D.O."/>
            <person name="Lalanne C."/>
            <person name="Gautier V."/>
            <person name="Ament-Velasquez S.L."/>
            <person name="Kruys A."/>
            <person name="Hutchinson M.I."/>
            <person name="Powell A.J."/>
            <person name="Barry K."/>
            <person name="Miller A.N."/>
            <person name="Grigoriev I.V."/>
            <person name="Debuchy R."/>
            <person name="Gladieux P."/>
            <person name="Hiltunen Thoren M."/>
            <person name="Johannesson H."/>
        </authorList>
    </citation>
    <scope>NUCLEOTIDE SEQUENCE</scope>
    <source>
        <strain evidence="3">CBS 232.78</strain>
    </source>
</reference>
<evidence type="ECO:0000313" key="4">
    <source>
        <dbReference type="Proteomes" id="UP001285441"/>
    </source>
</evidence>
<dbReference type="InterPro" id="IPR029058">
    <property type="entry name" value="AB_hydrolase_fold"/>
</dbReference>
<comment type="caution">
    <text evidence="3">The sequence shown here is derived from an EMBL/GenBank/DDBJ whole genome shotgun (WGS) entry which is preliminary data.</text>
</comment>
<accession>A0AAE0K5V3</accession>
<organism evidence="3 4">
    <name type="scientific">Podospora didyma</name>
    <dbReference type="NCBI Taxonomy" id="330526"/>
    <lineage>
        <taxon>Eukaryota</taxon>
        <taxon>Fungi</taxon>
        <taxon>Dikarya</taxon>
        <taxon>Ascomycota</taxon>
        <taxon>Pezizomycotina</taxon>
        <taxon>Sordariomycetes</taxon>
        <taxon>Sordariomycetidae</taxon>
        <taxon>Sordariales</taxon>
        <taxon>Podosporaceae</taxon>
        <taxon>Podospora</taxon>
    </lineage>
</organism>
<dbReference type="Pfam" id="PF09994">
    <property type="entry name" value="T6SS_Tle1-like_cat"/>
    <property type="match status" value="1"/>
</dbReference>
<reference evidence="3" key="2">
    <citation type="submission" date="2023-06" db="EMBL/GenBank/DDBJ databases">
        <authorList>
            <consortium name="Lawrence Berkeley National Laboratory"/>
            <person name="Haridas S."/>
            <person name="Hensen N."/>
            <person name="Bonometti L."/>
            <person name="Westerberg I."/>
            <person name="Brannstrom I.O."/>
            <person name="Guillou S."/>
            <person name="Cros-Aarteil S."/>
            <person name="Calhoun S."/>
            <person name="Kuo A."/>
            <person name="Mondo S."/>
            <person name="Pangilinan J."/>
            <person name="Riley R."/>
            <person name="LaButti K."/>
            <person name="Andreopoulos B."/>
            <person name="Lipzen A."/>
            <person name="Chen C."/>
            <person name="Yanf M."/>
            <person name="Daum C."/>
            <person name="Ng V."/>
            <person name="Clum A."/>
            <person name="Steindorff A."/>
            <person name="Ohm R."/>
            <person name="Martin F."/>
            <person name="Silar P."/>
            <person name="Natvig D."/>
            <person name="Lalanne C."/>
            <person name="Gautier V."/>
            <person name="Ament-velasquez S.L."/>
            <person name="Kruys A."/>
            <person name="Hutchinson M.I."/>
            <person name="Powell A.J."/>
            <person name="Barry K."/>
            <person name="Miller A.N."/>
            <person name="Grigoriev I.V."/>
            <person name="Debuchy R."/>
            <person name="Gladieux P."/>
            <person name="Thoren M.H."/>
            <person name="Johannesson H."/>
        </authorList>
    </citation>
    <scope>NUCLEOTIDE SEQUENCE</scope>
    <source>
        <strain evidence="3">CBS 232.78</strain>
    </source>
</reference>
<feature type="region of interest" description="Disordered" evidence="1">
    <location>
        <begin position="606"/>
        <end position="632"/>
    </location>
</feature>
<dbReference type="EMBL" id="JAULSW010000009">
    <property type="protein sequence ID" value="KAK3369976.1"/>
    <property type="molecule type" value="Genomic_DNA"/>
</dbReference>
<dbReference type="Gene3D" id="3.40.50.1820">
    <property type="entry name" value="alpha/beta hydrolase"/>
    <property type="match status" value="1"/>
</dbReference>
<dbReference type="InterPro" id="IPR018712">
    <property type="entry name" value="Tle1-like_cat"/>
</dbReference>
<evidence type="ECO:0000256" key="1">
    <source>
        <dbReference type="SAM" id="MobiDB-lite"/>
    </source>
</evidence>
<dbReference type="AlphaFoldDB" id="A0AAE0K5V3"/>
<protein>
    <recommendedName>
        <fullName evidence="2">T6SS Phospholipase effector Tle1-like catalytic domain-containing protein</fullName>
    </recommendedName>
</protein>
<feature type="domain" description="T6SS Phospholipase effector Tle1-like catalytic" evidence="2">
    <location>
        <begin position="24"/>
        <end position="392"/>
    </location>
</feature>
<name>A0AAE0K5V3_9PEZI</name>
<dbReference type="SUPFAM" id="SSF53474">
    <property type="entry name" value="alpha/beta-Hydrolases"/>
    <property type="match status" value="1"/>
</dbReference>
<evidence type="ECO:0000313" key="3">
    <source>
        <dbReference type="EMBL" id="KAK3369976.1"/>
    </source>
</evidence>
<proteinExistence type="predicted"/>
<dbReference type="PANTHER" id="PTHR33840">
    <property type="match status" value="1"/>
</dbReference>
<sequence length="641" mass="72233">MAHYLDISNFGQGGFEEDLKPAPKRIVVCCDGSWQSSATNHNNVPSNVTRIARYLLKIGKDDQGQQWQQVVYYDAGVGANVGWLEAKFQGFSGSGFVENVIEAYNFIVLNYNPGDQIFCVGFSRGAYTARAVAGLVTDIGVLKPRDMQDFPELFRLYQAHNDSHTFRTTATWREWVEGKRLFDATDKNLPKHFQKSSYSWVKRPHGAPPESTRWVEAVAVFDTVGSLGIPEVEGWKGTLVSWVGKVLPIEKFGFHNVALSPFIKHAYHAMAIDEHRKPFDVTLWHFPAEGVATTPKPKAPISELREKWSALRESGDAKEPELSEAWVELIEAEMYDELKGHKSTLKQCYFPGYHVNIGGGSEDLVKDVKDTSERKSDFEQIAMITFMWMVEQLKPHLTFGYSIAELATVDRFMYMRPIVEELLKPENRKKDHWLVKKIDSLLAKDSNDPWDDGNKTRAKVLAADALRGWATGPIIDSYETKIMRPMGSKYRTPGEYKETKLQSGGTVKLGKTNEEIHPCVAYRMQQLGGDYKPVALKDFKRQKKVVGDTVSYEWVKNDVRIPEYKIAGNFTTVERSCVVSPDANEFLGRLDKEYGFVTSQTMAIDAANQPPRPPGSSEQHGFDPNNGFQSNNNIQAAGDAF</sequence>
<keyword evidence="4" id="KW-1185">Reference proteome</keyword>
<gene>
    <name evidence="3" type="ORF">B0H63DRAFT_305005</name>
</gene>
<dbReference type="PANTHER" id="PTHR33840:SF16">
    <property type="entry name" value="DUF2235 DOMAIN-CONTAINING PROTEIN"/>
    <property type="match status" value="1"/>
</dbReference>